<evidence type="ECO:0000259" key="1">
    <source>
        <dbReference type="Pfam" id="PF06877"/>
    </source>
</evidence>
<keyword evidence="3" id="KW-1185">Reference proteome</keyword>
<evidence type="ECO:0000313" key="2">
    <source>
        <dbReference type="EMBL" id="OCS85045.1"/>
    </source>
</evidence>
<gene>
    <name evidence="2" type="ORF">A6M13_14285</name>
</gene>
<accession>A0A1C0YD21</accession>
<name>A0A1C0YD21_9BACL</name>
<organism evidence="2 3">
    <name type="scientific">Caryophanon tenue</name>
    <dbReference type="NCBI Taxonomy" id="33978"/>
    <lineage>
        <taxon>Bacteria</taxon>
        <taxon>Bacillati</taxon>
        <taxon>Bacillota</taxon>
        <taxon>Bacilli</taxon>
        <taxon>Bacillales</taxon>
        <taxon>Caryophanaceae</taxon>
        <taxon>Caryophanon</taxon>
    </lineage>
</organism>
<comment type="caution">
    <text evidence="2">The sequence shown here is derived from an EMBL/GenBank/DDBJ whole genome shotgun (WGS) entry which is preliminary data.</text>
</comment>
<dbReference type="AlphaFoldDB" id="A0A1C0YD21"/>
<protein>
    <recommendedName>
        <fullName evidence="1">Regulator of ribonuclease activity B domain-containing protein</fullName>
    </recommendedName>
</protein>
<dbReference type="Proteomes" id="UP000093199">
    <property type="component" value="Unassembled WGS sequence"/>
</dbReference>
<dbReference type="Pfam" id="PF06877">
    <property type="entry name" value="RraB"/>
    <property type="match status" value="1"/>
</dbReference>
<dbReference type="RefSeq" id="WP_066545299.1">
    <property type="nucleotide sequence ID" value="NZ_MASJ01000017.1"/>
</dbReference>
<dbReference type="Gene3D" id="3.30.70.970">
    <property type="entry name" value="RraB-like"/>
    <property type="match status" value="1"/>
</dbReference>
<dbReference type="InterPro" id="IPR009671">
    <property type="entry name" value="RraB_dom"/>
</dbReference>
<dbReference type="InterPro" id="IPR036701">
    <property type="entry name" value="RraB-like_sf"/>
</dbReference>
<sequence>MHTYTKQNDVLLAQLREQQDQLHIARPITHIILFRDMTTIEAFQEKALAQGFAIADFIEDPAISEYTLAITRTDALADGHIHTVTQHLLHMCEQHEAQYNGWETEIVTAGDETEKP</sequence>
<evidence type="ECO:0000313" key="3">
    <source>
        <dbReference type="Proteomes" id="UP000093199"/>
    </source>
</evidence>
<proteinExistence type="predicted"/>
<dbReference type="SUPFAM" id="SSF89946">
    <property type="entry name" value="Hypothetical protein VC0424"/>
    <property type="match status" value="1"/>
</dbReference>
<reference evidence="2 3" key="1">
    <citation type="submission" date="2016-07" db="EMBL/GenBank/DDBJ databases">
        <title>Caryophanon tenue genome sequencing.</title>
        <authorList>
            <person name="Verma A."/>
            <person name="Pal Y."/>
            <person name="Krishnamurthi S."/>
        </authorList>
    </citation>
    <scope>NUCLEOTIDE SEQUENCE [LARGE SCALE GENOMIC DNA]</scope>
    <source>
        <strain evidence="2 3">DSM 14152</strain>
    </source>
</reference>
<feature type="domain" description="Regulator of ribonuclease activity B" evidence="1">
    <location>
        <begin position="7"/>
        <end position="104"/>
    </location>
</feature>
<dbReference type="EMBL" id="MASJ01000017">
    <property type="protein sequence ID" value="OCS85045.1"/>
    <property type="molecule type" value="Genomic_DNA"/>
</dbReference>